<evidence type="ECO:0000313" key="1">
    <source>
        <dbReference type="EMBL" id="SHE78319.1"/>
    </source>
</evidence>
<organism evidence="1 2">
    <name type="scientific">Dysgonomonas macrotermitis</name>
    <dbReference type="NCBI Taxonomy" id="1346286"/>
    <lineage>
        <taxon>Bacteria</taxon>
        <taxon>Pseudomonadati</taxon>
        <taxon>Bacteroidota</taxon>
        <taxon>Bacteroidia</taxon>
        <taxon>Bacteroidales</taxon>
        <taxon>Dysgonomonadaceae</taxon>
        <taxon>Dysgonomonas</taxon>
    </lineage>
</organism>
<accession>A0A1M4WAS5</accession>
<dbReference type="RefSeq" id="WP_062176538.1">
    <property type="nucleotide sequence ID" value="NZ_BBXL01000002.1"/>
</dbReference>
<dbReference type="Pfam" id="PF14092">
    <property type="entry name" value="DUF4270"/>
    <property type="match status" value="1"/>
</dbReference>
<dbReference type="Proteomes" id="UP000184480">
    <property type="component" value="Unassembled WGS sequence"/>
</dbReference>
<proteinExistence type="predicted"/>
<name>A0A1M4WAS5_9BACT</name>
<keyword evidence="2" id="KW-1185">Reference proteome</keyword>
<dbReference type="OrthoDB" id="1092930at2"/>
<protein>
    <recommendedName>
        <fullName evidence="3">DUF4270 domain-containing protein</fullName>
    </recommendedName>
</protein>
<evidence type="ECO:0008006" key="3">
    <source>
        <dbReference type="Google" id="ProtNLM"/>
    </source>
</evidence>
<reference evidence="2" key="1">
    <citation type="submission" date="2016-11" db="EMBL/GenBank/DDBJ databases">
        <authorList>
            <person name="Varghese N."/>
            <person name="Submissions S."/>
        </authorList>
    </citation>
    <scope>NUCLEOTIDE SEQUENCE [LARGE SCALE GENOMIC DNA]</scope>
    <source>
        <strain evidence="2">DSM 27370</strain>
    </source>
</reference>
<dbReference type="AlphaFoldDB" id="A0A1M4WAS5"/>
<gene>
    <name evidence="1" type="ORF">SAMN05444362_102177</name>
</gene>
<evidence type="ECO:0000313" key="2">
    <source>
        <dbReference type="Proteomes" id="UP000184480"/>
    </source>
</evidence>
<dbReference type="EMBL" id="FQUC01000002">
    <property type="protein sequence ID" value="SHE78319.1"/>
    <property type="molecule type" value="Genomic_DNA"/>
</dbReference>
<dbReference type="PROSITE" id="PS51257">
    <property type="entry name" value="PROKAR_LIPOPROTEIN"/>
    <property type="match status" value="1"/>
</dbReference>
<sequence length="447" mass="50647">MRYIICSIVCFLSIVSCINDKFSVGDNLTSVTGRSLIIDTCTVELHTQLADSSVTSGLSKVFEGKYNTGDLGTITTHAYFDFNQPSYSTSEFGSNATVAVKFDSISLILKYDDFRYGDTTQVQTLNIYKLKQIIELDDDDKLYSTNSVPSESEPWVSYKFNRPTKFYENDSTLEIRLPDEFGLELMRMMHAQSDSLDTYENFQKYFKGIKLSPGANDNATVNSFVIDDSYPVIRLYYRTISSSSTEKYMDLNVGTSTAFSQIEVDRSNTVLSPINYKNNSLNSKDCENKAYIQGIIGLSAKINFPYINEMLKMSKYVVISQAYLYAYPVLGSYNDFTPLPQELSLNYFDENGKAMDIYVDQTTSAVQSGTLVEDKVYNKNTYYAFDITSYLKQEIEAIGMNKTSLQLQLSDEDTSGTLKSLVIGDPKYSNENNRIRLVIYFITYDND</sequence>
<dbReference type="InterPro" id="IPR025366">
    <property type="entry name" value="DUF4270"/>
</dbReference>
<dbReference type="STRING" id="1346286.SAMN05444362_102177"/>